<dbReference type="AlphaFoldDB" id="A0A3M7S634"/>
<dbReference type="SUPFAM" id="SSF56281">
    <property type="entry name" value="Metallo-hydrolase/oxidoreductase"/>
    <property type="match status" value="1"/>
</dbReference>
<feature type="compositionally biased region" description="Basic and acidic residues" evidence="13">
    <location>
        <begin position="362"/>
        <end position="374"/>
    </location>
</feature>
<proteinExistence type="inferred from homology"/>
<dbReference type="GO" id="GO:0036297">
    <property type="term" value="P:interstrand cross-link repair"/>
    <property type="evidence" value="ECO:0007669"/>
    <property type="project" value="TreeGrafter"/>
</dbReference>
<keyword evidence="9" id="KW-0234">DNA repair</keyword>
<dbReference type="GO" id="GO:0003684">
    <property type="term" value="F:damaged DNA binding"/>
    <property type="evidence" value="ECO:0007669"/>
    <property type="project" value="TreeGrafter"/>
</dbReference>
<keyword evidence="5" id="KW-0227">DNA damage</keyword>
<feature type="region of interest" description="Disordered" evidence="13">
    <location>
        <begin position="349"/>
        <end position="377"/>
    </location>
</feature>
<keyword evidence="7 15" id="KW-0269">Exonuclease</keyword>
<dbReference type="STRING" id="10195.A0A3M7S634"/>
<dbReference type="GO" id="GO:0004519">
    <property type="term" value="F:endonuclease activity"/>
    <property type="evidence" value="ECO:0007669"/>
    <property type="project" value="UniProtKB-KW"/>
</dbReference>
<evidence type="ECO:0000256" key="12">
    <source>
        <dbReference type="ARBA" id="ARBA00042677"/>
    </source>
</evidence>
<dbReference type="Proteomes" id="UP000276133">
    <property type="component" value="Unassembled WGS sequence"/>
</dbReference>
<evidence type="ECO:0000256" key="5">
    <source>
        <dbReference type="ARBA" id="ARBA00022763"/>
    </source>
</evidence>
<dbReference type="PANTHER" id="PTHR23240:SF8">
    <property type="entry name" value="PROTEIN ARTEMIS"/>
    <property type="match status" value="1"/>
</dbReference>
<dbReference type="GO" id="GO:0000723">
    <property type="term" value="P:telomere maintenance"/>
    <property type="evidence" value="ECO:0007669"/>
    <property type="project" value="TreeGrafter"/>
</dbReference>
<evidence type="ECO:0000256" key="13">
    <source>
        <dbReference type="SAM" id="MobiDB-lite"/>
    </source>
</evidence>
<comment type="caution">
    <text evidence="15">The sequence shown here is derived from an EMBL/GenBank/DDBJ whole genome shotgun (WGS) entry which is preliminary data.</text>
</comment>
<name>A0A3M7S634_BRAPC</name>
<accession>A0A3M7S634</accession>
<dbReference type="Pfam" id="PF07522">
    <property type="entry name" value="DRMBL"/>
    <property type="match status" value="1"/>
</dbReference>
<dbReference type="EMBL" id="REGN01001986">
    <property type="protein sequence ID" value="RNA31107.1"/>
    <property type="molecule type" value="Genomic_DNA"/>
</dbReference>
<dbReference type="PANTHER" id="PTHR23240">
    <property type="entry name" value="DNA CROSS-LINK REPAIR PROTEIN PSO2/SNM1-RELATED"/>
    <property type="match status" value="1"/>
</dbReference>
<dbReference type="GO" id="GO:0006310">
    <property type="term" value="P:DNA recombination"/>
    <property type="evidence" value="ECO:0007669"/>
    <property type="project" value="UniProtKB-KW"/>
</dbReference>
<evidence type="ECO:0000256" key="4">
    <source>
        <dbReference type="ARBA" id="ARBA00022759"/>
    </source>
</evidence>
<keyword evidence="10" id="KW-0539">Nucleus</keyword>
<dbReference type="GO" id="GO:0006303">
    <property type="term" value="P:double-strand break repair via nonhomologous end joining"/>
    <property type="evidence" value="ECO:0007669"/>
    <property type="project" value="TreeGrafter"/>
</dbReference>
<keyword evidence="8" id="KW-0233">DNA recombination</keyword>
<keyword evidence="3" id="KW-0540">Nuclease</keyword>
<evidence type="ECO:0000259" key="14">
    <source>
        <dbReference type="Pfam" id="PF07522"/>
    </source>
</evidence>
<organism evidence="15 16">
    <name type="scientific">Brachionus plicatilis</name>
    <name type="common">Marine rotifer</name>
    <name type="synonym">Brachionus muelleri</name>
    <dbReference type="NCBI Taxonomy" id="10195"/>
    <lineage>
        <taxon>Eukaryota</taxon>
        <taxon>Metazoa</taxon>
        <taxon>Spiralia</taxon>
        <taxon>Gnathifera</taxon>
        <taxon>Rotifera</taxon>
        <taxon>Eurotatoria</taxon>
        <taxon>Monogononta</taxon>
        <taxon>Pseudotrocha</taxon>
        <taxon>Ploima</taxon>
        <taxon>Brachionidae</taxon>
        <taxon>Brachionus</taxon>
    </lineage>
</organism>
<dbReference type="InterPro" id="IPR011084">
    <property type="entry name" value="DRMBL"/>
</dbReference>
<evidence type="ECO:0000256" key="7">
    <source>
        <dbReference type="ARBA" id="ARBA00022839"/>
    </source>
</evidence>
<evidence type="ECO:0000256" key="10">
    <source>
        <dbReference type="ARBA" id="ARBA00023242"/>
    </source>
</evidence>
<dbReference type="OrthoDB" id="262529at2759"/>
<evidence type="ECO:0000256" key="8">
    <source>
        <dbReference type="ARBA" id="ARBA00023172"/>
    </source>
</evidence>
<evidence type="ECO:0000256" key="3">
    <source>
        <dbReference type="ARBA" id="ARBA00022722"/>
    </source>
</evidence>
<evidence type="ECO:0000256" key="6">
    <source>
        <dbReference type="ARBA" id="ARBA00022801"/>
    </source>
</evidence>
<dbReference type="GO" id="GO:0035312">
    <property type="term" value="F:5'-3' DNA exonuclease activity"/>
    <property type="evidence" value="ECO:0007669"/>
    <property type="project" value="TreeGrafter"/>
</dbReference>
<dbReference type="InterPro" id="IPR036866">
    <property type="entry name" value="RibonucZ/Hydroxyglut_hydro"/>
</dbReference>
<keyword evidence="16" id="KW-1185">Reference proteome</keyword>
<evidence type="ECO:0000313" key="15">
    <source>
        <dbReference type="EMBL" id="RNA31107.1"/>
    </source>
</evidence>
<evidence type="ECO:0000256" key="9">
    <source>
        <dbReference type="ARBA" id="ARBA00023204"/>
    </source>
</evidence>
<keyword evidence="4" id="KW-0255">Endonuclease</keyword>
<comment type="subcellular location">
    <subcellularLocation>
        <location evidence="1">Nucleus</location>
    </subcellularLocation>
</comment>
<sequence length="534" mass="62335">MFLFEGYFGTVLATGDFRYYPSMLDAFNIPDIQVDICYLDNTYFNPLFSQVPDRHDALRQIIGIIEKYRSENVLFKILLKTLGKENLLVDLANYFRVPIVLSFKRYERLTKILQIDKNYFTYNFTQTSFIFVDDEPGNRFGDFLKDKKIIYIEPTALKFSNSESTCDTNFFRVPYTDHSSYLEIIYFVKEVRPKKIIPIVRKMLPNQIDTTDLTDLEKFLNKAPIKDSSQKYSLLLQSKTSTRKSSKLNSISLNQSKTRVATPITTRFVTLRKKCTKELRKKIEYESPSKQTPKRLVHLPNTISLSSQNRCTGFLKKNSHPSRMVTNFLDPILEESRIESDCQIDSDYDNLSLNEGPAKNEQSNKKGSSDKENENFSNKWKKINDNLELLVLSDSDDSVYEEEKRSELVKISDPKVMSKKFNPVVILERIDDSKFRKVKENWTTEQEKEVISSDESIYIENTIEDDFYNKSINTDSDILNDSIDQNINENIPKLVDSKNESFFDFMNEKLKDYVIDPVEIGEQIRIHILDSFVF</sequence>
<keyword evidence="6" id="KW-0378">Hydrolase</keyword>
<gene>
    <name evidence="15" type="ORF">BpHYR1_026074</name>
</gene>
<evidence type="ECO:0000313" key="16">
    <source>
        <dbReference type="Proteomes" id="UP000276133"/>
    </source>
</evidence>
<comment type="similarity">
    <text evidence="2">Belongs to the DNA repair metallo-beta-lactamase (DRMBL) family.</text>
</comment>
<evidence type="ECO:0000256" key="11">
    <source>
        <dbReference type="ARBA" id="ARBA00039759"/>
    </source>
</evidence>
<evidence type="ECO:0000256" key="1">
    <source>
        <dbReference type="ARBA" id="ARBA00004123"/>
    </source>
</evidence>
<protein>
    <recommendedName>
        <fullName evidence="11">Protein artemis</fullName>
    </recommendedName>
    <alternativeName>
        <fullName evidence="12">DNA cross-link repair 1C protein</fullName>
    </alternativeName>
</protein>
<dbReference type="GO" id="GO:0005634">
    <property type="term" value="C:nucleus"/>
    <property type="evidence" value="ECO:0007669"/>
    <property type="project" value="UniProtKB-SubCell"/>
</dbReference>
<evidence type="ECO:0000256" key="2">
    <source>
        <dbReference type="ARBA" id="ARBA00010304"/>
    </source>
</evidence>
<feature type="domain" description="DNA repair metallo-beta-lactamase" evidence="14">
    <location>
        <begin position="147"/>
        <end position="201"/>
    </location>
</feature>
<dbReference type="Gene3D" id="3.40.50.12650">
    <property type="match status" value="1"/>
</dbReference>
<reference evidence="15 16" key="1">
    <citation type="journal article" date="2018" name="Sci. Rep.">
        <title>Genomic signatures of local adaptation to the degree of environmental predictability in rotifers.</title>
        <authorList>
            <person name="Franch-Gras L."/>
            <person name="Hahn C."/>
            <person name="Garcia-Roger E.M."/>
            <person name="Carmona M.J."/>
            <person name="Serra M."/>
            <person name="Gomez A."/>
        </authorList>
    </citation>
    <scope>NUCLEOTIDE SEQUENCE [LARGE SCALE GENOMIC DNA]</scope>
    <source>
        <strain evidence="15">HYR1</strain>
    </source>
</reference>